<evidence type="ECO:0000256" key="1">
    <source>
        <dbReference type="SAM" id="Phobius"/>
    </source>
</evidence>
<keyword evidence="1" id="KW-0812">Transmembrane</keyword>
<sequence>MAKLDPTIDSSEFHGDSAQVLSALSEILASATFWNADRLKSFLEYVVLETVHGRGDGIRGKTIAQDVYGRRAETDGDPENVVRVDARRLRRRLSEYYEDEGRDAKVRIHIDSGGYTPRFETVSDAEAAEIDEPSSAPGPPLPDQPKHHRTLPYWVAGAALFIVTAFGATFSIYGFHIHSSEISASSDRLVERQAILEKSPAALQAVNMAEQARDLIFPIFDVERQRLSLGFFKEAIRLDPDYAGGYAGAAQTTGTLALLSAPGDQKETLKTQARSYAEKAVALDPTDPWSQSAASWAAMANGDYAEASRLSTRANAMAPTDLHILEIYGTVALANGDFQLALNLSRPLIEAQEKLHRTANRNVYAVANFFLGNHAETLQALKIAAEQGEPVSSGMLAFKIAAHQALGHTETAQRHAKILMDTWPIPIDEVIARIMRDPAHPDRVAGYLKQAGWSPPD</sequence>
<keyword evidence="1" id="KW-1133">Transmembrane helix</keyword>
<feature type="transmembrane region" description="Helical" evidence="1">
    <location>
        <begin position="153"/>
        <end position="175"/>
    </location>
</feature>
<evidence type="ECO:0008006" key="4">
    <source>
        <dbReference type="Google" id="ProtNLM"/>
    </source>
</evidence>
<dbReference type="SUPFAM" id="SSF81901">
    <property type="entry name" value="HCP-like"/>
    <property type="match status" value="1"/>
</dbReference>
<keyword evidence="3" id="KW-1185">Reference proteome</keyword>
<protein>
    <recommendedName>
        <fullName evidence="4">Tetratricopeptide repeat protein</fullName>
    </recommendedName>
</protein>
<dbReference type="Proteomes" id="UP000053235">
    <property type="component" value="Unassembled WGS sequence"/>
</dbReference>
<dbReference type="EMBL" id="CXWD01000004">
    <property type="protein sequence ID" value="CTQ67328.1"/>
    <property type="molecule type" value="Genomic_DNA"/>
</dbReference>
<dbReference type="Gene3D" id="1.25.40.10">
    <property type="entry name" value="Tetratricopeptide repeat domain"/>
    <property type="match status" value="1"/>
</dbReference>
<name>A0A0M6ZX33_9HYPH</name>
<reference evidence="3" key="1">
    <citation type="submission" date="2015-07" db="EMBL/GenBank/DDBJ databases">
        <authorList>
            <person name="Rodrigo-Torres Lidia"/>
            <person name="Arahal R.David."/>
        </authorList>
    </citation>
    <scope>NUCLEOTIDE SEQUENCE [LARGE SCALE GENOMIC DNA]</scope>
    <source>
        <strain evidence="3">CECT 5112</strain>
    </source>
</reference>
<accession>A0A0M6ZX33</accession>
<organism evidence="2 3">
    <name type="scientific">Roseibium alexandrii</name>
    <dbReference type="NCBI Taxonomy" id="388408"/>
    <lineage>
        <taxon>Bacteria</taxon>
        <taxon>Pseudomonadati</taxon>
        <taxon>Pseudomonadota</taxon>
        <taxon>Alphaproteobacteria</taxon>
        <taxon>Hyphomicrobiales</taxon>
        <taxon>Stappiaceae</taxon>
        <taxon>Roseibium</taxon>
    </lineage>
</organism>
<gene>
    <name evidence="2" type="ORF">LAX5112_01332</name>
</gene>
<dbReference type="STRING" id="388408.LAX5112_01332"/>
<evidence type="ECO:0000313" key="2">
    <source>
        <dbReference type="EMBL" id="CTQ67328.1"/>
    </source>
</evidence>
<proteinExistence type="predicted"/>
<dbReference type="AlphaFoldDB" id="A0A0M6ZX33"/>
<keyword evidence="1" id="KW-0472">Membrane</keyword>
<dbReference type="InterPro" id="IPR011990">
    <property type="entry name" value="TPR-like_helical_dom_sf"/>
</dbReference>
<evidence type="ECO:0000313" key="3">
    <source>
        <dbReference type="Proteomes" id="UP000053235"/>
    </source>
</evidence>